<dbReference type="AlphaFoldDB" id="A0A2J6PHJ0"/>
<evidence type="ECO:0000313" key="2">
    <source>
        <dbReference type="Proteomes" id="UP000235672"/>
    </source>
</evidence>
<sequence length="307" mass="34517">MSKRINTSRFYFEWKGHTILDLTAFYSTTISSRPNKPIIYLAGDSSLDNKYWVPSSGPSGEPLPVPIPEVYRLTLDRPHPKPDIAFWLNHFLGNRATTINTAVEASTLNEREHDLLEQDAFIRDHIRGEDILVVSVGANDIAMRPTLATMRHMLQLAWLTPRSSLEKGTAWSLSHFTNMFKNQVEAYISKIVAKQKPRAVMVCMIYYPLEAGVSKQKSWAGPQLGMLGYHRSPGQLQMAIRQMYRLATKKVEVEGVEVVPCALFEALDGKREGEYTARVEPSAEGGRKMALLLKEIIEGLLVGEGQD</sequence>
<protein>
    <recommendedName>
        <fullName evidence="3">SGNH hydrolase</fullName>
    </recommendedName>
</protein>
<evidence type="ECO:0008006" key="3">
    <source>
        <dbReference type="Google" id="ProtNLM"/>
    </source>
</evidence>
<dbReference type="Gene3D" id="3.40.50.1110">
    <property type="entry name" value="SGNH hydrolase"/>
    <property type="match status" value="1"/>
</dbReference>
<proteinExistence type="predicted"/>
<name>A0A2J6PHJ0_9HELO</name>
<dbReference type="InterPro" id="IPR036514">
    <property type="entry name" value="SGNH_hydro_sf"/>
</dbReference>
<dbReference type="Proteomes" id="UP000235672">
    <property type="component" value="Unassembled WGS sequence"/>
</dbReference>
<evidence type="ECO:0000313" key="1">
    <source>
        <dbReference type="EMBL" id="PMD13439.1"/>
    </source>
</evidence>
<organism evidence="1 2">
    <name type="scientific">Hyaloscypha hepaticicola</name>
    <dbReference type="NCBI Taxonomy" id="2082293"/>
    <lineage>
        <taxon>Eukaryota</taxon>
        <taxon>Fungi</taxon>
        <taxon>Dikarya</taxon>
        <taxon>Ascomycota</taxon>
        <taxon>Pezizomycotina</taxon>
        <taxon>Leotiomycetes</taxon>
        <taxon>Helotiales</taxon>
        <taxon>Hyaloscyphaceae</taxon>
        <taxon>Hyaloscypha</taxon>
    </lineage>
</organism>
<dbReference type="SUPFAM" id="SSF52266">
    <property type="entry name" value="SGNH hydrolase"/>
    <property type="match status" value="1"/>
</dbReference>
<dbReference type="OrthoDB" id="2150942at2759"/>
<dbReference type="EMBL" id="KZ613531">
    <property type="protein sequence ID" value="PMD13439.1"/>
    <property type="molecule type" value="Genomic_DNA"/>
</dbReference>
<keyword evidence="2" id="KW-1185">Reference proteome</keyword>
<reference evidence="1 2" key="1">
    <citation type="submission" date="2016-05" db="EMBL/GenBank/DDBJ databases">
        <title>A degradative enzymes factory behind the ericoid mycorrhizal symbiosis.</title>
        <authorList>
            <consortium name="DOE Joint Genome Institute"/>
            <person name="Martino E."/>
            <person name="Morin E."/>
            <person name="Grelet G."/>
            <person name="Kuo A."/>
            <person name="Kohler A."/>
            <person name="Daghino S."/>
            <person name="Barry K."/>
            <person name="Choi C."/>
            <person name="Cichocki N."/>
            <person name="Clum A."/>
            <person name="Copeland A."/>
            <person name="Hainaut M."/>
            <person name="Haridas S."/>
            <person name="Labutti K."/>
            <person name="Lindquist E."/>
            <person name="Lipzen A."/>
            <person name="Khouja H.-R."/>
            <person name="Murat C."/>
            <person name="Ohm R."/>
            <person name="Olson A."/>
            <person name="Spatafora J."/>
            <person name="Veneault-Fourrey C."/>
            <person name="Henrissat B."/>
            <person name="Grigoriev I."/>
            <person name="Martin F."/>
            <person name="Perotto S."/>
        </authorList>
    </citation>
    <scope>NUCLEOTIDE SEQUENCE [LARGE SCALE GENOMIC DNA]</scope>
    <source>
        <strain evidence="1 2">UAMH 7357</strain>
    </source>
</reference>
<gene>
    <name evidence="1" type="ORF">NA56DRAFT_612122</name>
</gene>
<accession>A0A2J6PHJ0</accession>